<proteinExistence type="predicted"/>
<evidence type="ECO:0000313" key="1">
    <source>
        <dbReference type="EMBL" id="RNA30446.1"/>
    </source>
</evidence>
<keyword evidence="2" id="KW-1185">Reference proteome</keyword>
<gene>
    <name evidence="1" type="ORF">BpHYR1_018059</name>
</gene>
<protein>
    <submittedName>
        <fullName evidence="1">Uncharacterized protein</fullName>
    </submittedName>
</protein>
<organism evidence="1 2">
    <name type="scientific">Brachionus plicatilis</name>
    <name type="common">Marine rotifer</name>
    <name type="synonym">Brachionus muelleri</name>
    <dbReference type="NCBI Taxonomy" id="10195"/>
    <lineage>
        <taxon>Eukaryota</taxon>
        <taxon>Metazoa</taxon>
        <taxon>Spiralia</taxon>
        <taxon>Gnathifera</taxon>
        <taxon>Rotifera</taxon>
        <taxon>Eurotatoria</taxon>
        <taxon>Monogononta</taxon>
        <taxon>Pseudotrocha</taxon>
        <taxon>Ploima</taxon>
        <taxon>Brachionidae</taxon>
        <taxon>Brachionus</taxon>
    </lineage>
</organism>
<dbReference type="EMBL" id="REGN01002087">
    <property type="protein sequence ID" value="RNA30446.1"/>
    <property type="molecule type" value="Genomic_DNA"/>
</dbReference>
<dbReference type="Proteomes" id="UP000276133">
    <property type="component" value="Unassembled WGS sequence"/>
</dbReference>
<accession>A0A3M7S3Q5</accession>
<reference evidence="1 2" key="1">
    <citation type="journal article" date="2018" name="Sci. Rep.">
        <title>Genomic signatures of local adaptation to the degree of environmental predictability in rotifers.</title>
        <authorList>
            <person name="Franch-Gras L."/>
            <person name="Hahn C."/>
            <person name="Garcia-Roger E.M."/>
            <person name="Carmona M.J."/>
            <person name="Serra M."/>
            <person name="Gomez A."/>
        </authorList>
    </citation>
    <scope>NUCLEOTIDE SEQUENCE [LARGE SCALE GENOMIC DNA]</scope>
    <source>
        <strain evidence="1">HYR1</strain>
    </source>
</reference>
<comment type="caution">
    <text evidence="1">The sequence shown here is derived from an EMBL/GenBank/DDBJ whole genome shotgun (WGS) entry which is preliminary data.</text>
</comment>
<evidence type="ECO:0000313" key="2">
    <source>
        <dbReference type="Proteomes" id="UP000276133"/>
    </source>
</evidence>
<name>A0A3M7S3Q5_BRAPC</name>
<sequence>MITEKRIHYKAKAHIRKLVEYFPLELKNKLNVNELSNLNRLSQPNNSYNILISPSLEDKRLHLYTDFLHASNIRTLIFQCRLQHLRSSFNFLIKKNSISSRIKYCFLRFHRENILKWIAFEDSDTWY</sequence>
<dbReference type="AlphaFoldDB" id="A0A3M7S3Q5"/>